<name>A0A347TLE9_9BACT</name>
<dbReference type="EMBL" id="NXAO01000012">
    <property type="protein sequence ID" value="PHO16233.1"/>
    <property type="molecule type" value="Genomic_DNA"/>
</dbReference>
<keyword evidence="3" id="KW-1133">Transmembrane helix</keyword>
<evidence type="ECO:0000313" key="6">
    <source>
        <dbReference type="EMBL" id="PHO16233.1"/>
    </source>
</evidence>
<reference evidence="6" key="2">
    <citation type="submission" date="2017-09" db="EMBL/GenBank/DDBJ databases">
        <authorList>
            <person name="Perez-Cataluna A."/>
            <person name="Figueras M.J."/>
            <person name="Salas-Masso N."/>
        </authorList>
    </citation>
    <scope>NUCLEOTIDE SEQUENCE</scope>
    <source>
        <strain evidence="6">CECT 7727</strain>
    </source>
</reference>
<dbReference type="Gene3D" id="3.30.450.20">
    <property type="entry name" value="PAS domain"/>
    <property type="match status" value="1"/>
</dbReference>
<dbReference type="Proteomes" id="UP000264693">
    <property type="component" value="Chromosome"/>
</dbReference>
<dbReference type="SUPFAM" id="SSF55874">
    <property type="entry name" value="ATPase domain of HSP90 chaperone/DNA topoisomerase II/histidine kinase"/>
    <property type="match status" value="1"/>
</dbReference>
<dbReference type="Pfam" id="PF02518">
    <property type="entry name" value="HATPase_c"/>
    <property type="match status" value="1"/>
</dbReference>
<keyword evidence="3" id="KW-0812">Transmembrane</keyword>
<evidence type="ECO:0000259" key="4">
    <source>
        <dbReference type="PROSITE" id="PS50109"/>
    </source>
</evidence>
<dbReference type="InterPro" id="IPR005467">
    <property type="entry name" value="His_kinase_dom"/>
</dbReference>
<dbReference type="SUPFAM" id="SSF55785">
    <property type="entry name" value="PYP-like sensor domain (PAS domain)"/>
    <property type="match status" value="1"/>
</dbReference>
<evidence type="ECO:0000313" key="7">
    <source>
        <dbReference type="Proteomes" id="UP000224740"/>
    </source>
</evidence>
<accession>A0A347TLE9</accession>
<dbReference type="RefSeq" id="WP_099310249.1">
    <property type="nucleotide sequence ID" value="NZ_CP032101.1"/>
</dbReference>
<dbReference type="PROSITE" id="PS50109">
    <property type="entry name" value="HIS_KIN"/>
    <property type="match status" value="1"/>
</dbReference>
<dbReference type="AlphaFoldDB" id="A0A347TLE9"/>
<dbReference type="GO" id="GO:0004673">
    <property type="term" value="F:protein histidine kinase activity"/>
    <property type="evidence" value="ECO:0007669"/>
    <property type="project" value="UniProtKB-EC"/>
</dbReference>
<reference evidence="7" key="1">
    <citation type="submission" date="2017-09" db="EMBL/GenBank/DDBJ databases">
        <title>Arcobacter canalis sp. nov., a new species isolated from a water canal contaminated with urban sewage.</title>
        <authorList>
            <person name="Perez-Cataluna A."/>
            <person name="Salas-Masso N."/>
            <person name="Figueras M.J."/>
        </authorList>
    </citation>
    <scope>NUCLEOTIDE SEQUENCE [LARGE SCALE GENOMIC DNA]</scope>
    <source>
        <strain evidence="7">CECT 7727</strain>
    </source>
</reference>
<gene>
    <name evidence="5" type="ORF">AMRN_1695</name>
    <name evidence="6" type="ORF">CPH92_02720</name>
</gene>
<keyword evidence="5" id="KW-0418">Kinase</keyword>
<dbReference type="InterPro" id="IPR004358">
    <property type="entry name" value="Sig_transdc_His_kin-like_C"/>
</dbReference>
<dbReference type="SMART" id="SM00387">
    <property type="entry name" value="HATPase_c"/>
    <property type="match status" value="1"/>
</dbReference>
<evidence type="ECO:0000256" key="3">
    <source>
        <dbReference type="SAM" id="Phobius"/>
    </source>
</evidence>
<dbReference type="PANTHER" id="PTHR43065">
    <property type="entry name" value="SENSOR HISTIDINE KINASE"/>
    <property type="match status" value="1"/>
</dbReference>
<keyword evidence="3" id="KW-0472">Membrane</keyword>
<dbReference type="InterPro" id="IPR003594">
    <property type="entry name" value="HATPase_dom"/>
</dbReference>
<dbReference type="Gene3D" id="1.10.287.130">
    <property type="match status" value="1"/>
</dbReference>
<keyword evidence="5" id="KW-0808">Transferase</keyword>
<feature type="domain" description="Histidine kinase" evidence="4">
    <location>
        <begin position="497"/>
        <end position="717"/>
    </location>
</feature>
<dbReference type="Proteomes" id="UP000224740">
    <property type="component" value="Unassembled WGS sequence"/>
</dbReference>
<dbReference type="Gene3D" id="3.30.565.10">
    <property type="entry name" value="Histidine kinase-like ATPase, C-terminal domain"/>
    <property type="match status" value="1"/>
</dbReference>
<protein>
    <recommendedName>
        <fullName evidence="2">histidine kinase</fullName>
        <ecNumber evidence="2">2.7.13.3</ecNumber>
    </recommendedName>
</protein>
<dbReference type="InterPro" id="IPR036890">
    <property type="entry name" value="HATPase_C_sf"/>
</dbReference>
<dbReference type="EC" id="2.7.13.3" evidence="2"/>
<reference evidence="5 8" key="3">
    <citation type="submission" date="2018-08" db="EMBL/GenBank/DDBJ databases">
        <title>Complete genome of the Arcobacter marinus type strain JCM 15502.</title>
        <authorList>
            <person name="Miller W.G."/>
            <person name="Yee E."/>
            <person name="Huynh S."/>
            <person name="Parker C.T."/>
        </authorList>
    </citation>
    <scope>NUCLEOTIDE SEQUENCE [LARGE SCALE GENOMIC DNA]</scope>
    <source>
        <strain evidence="5 8">JCM 15502</strain>
    </source>
</reference>
<sequence length="725" mass="83881">MKKIVLILLLLINLEAANKQILLLQSYNKGLKWSDDLSKGVEEVLINYKRYELTTQYMDSKKYHSKDYISALYNLFLQKYKYQQYDVVIVADNYAIDFVLKYKNKIFKNSKLVFCGLDKDLPGINVKKALKEHIPVVLENKQLNTNIEYISKILPNLKELYLINDLSLSSRLINKKFEESTNKINKKLNISLSLHGNLKKIENDLLKLPENSAILFGSLFIDEKGKYIPYYQVNDLINKSTVPVFSLTDSHLGKGVIGGKLSTGYEQGKEAAKLAIKFLEKKYIDFSKPVTADALWYFDYKVLKKYNLENIKLPDNATIINSPKSFFEKYNRIINIIFIIFPFILITLIIAIISIILKTKAQKKLEAQKKLSEAQLNNLESSIFWIDTNGKIKGCNSSFNKFVKRDSSQIISKDIDNIFLFLKKYISKEKIFNYEQFEFNYLKKDYLVKNKYVEDENRNLEAVTIITNITEKKQAEINKQFLIQQSKLTEIGETLSALIHQWKTPLVELSAVAHKMHYYNKKKRLNDKDIDDFYNIIMKQTVFMSETMDSFRGFIKASNKAISFDISLGISEILDILKDSLKYNNIQAEYINVLEKNIFIHGYPNEFKQVILNLINNAKDSILEKRKKEKSNIQGEIKIILTQIEESVKIKIVDDGLGFTNNIENKIFNPYFTTKNDGIGIGLYMAKLIIENKMNGIIKAYNNIVGAKFIITLPKGKENDENLNS</sequence>
<comment type="catalytic activity">
    <reaction evidence="1">
        <text>ATP + protein L-histidine = ADP + protein N-phospho-L-histidine.</text>
        <dbReference type="EC" id="2.7.13.3"/>
    </reaction>
</comment>
<feature type="transmembrane region" description="Helical" evidence="3">
    <location>
        <begin position="333"/>
        <end position="357"/>
    </location>
</feature>
<evidence type="ECO:0000256" key="2">
    <source>
        <dbReference type="ARBA" id="ARBA00012438"/>
    </source>
</evidence>
<evidence type="ECO:0000313" key="8">
    <source>
        <dbReference type="Proteomes" id="UP000264693"/>
    </source>
</evidence>
<dbReference type="PRINTS" id="PR00344">
    <property type="entry name" value="BCTRLSENSOR"/>
</dbReference>
<dbReference type="InterPro" id="IPR035965">
    <property type="entry name" value="PAS-like_dom_sf"/>
</dbReference>
<evidence type="ECO:0000256" key="1">
    <source>
        <dbReference type="ARBA" id="ARBA00000085"/>
    </source>
</evidence>
<dbReference type="EMBL" id="CP032101">
    <property type="protein sequence ID" value="AXX87427.1"/>
    <property type="molecule type" value="Genomic_DNA"/>
</dbReference>
<keyword evidence="7" id="KW-1185">Reference proteome</keyword>
<evidence type="ECO:0000313" key="5">
    <source>
        <dbReference type="EMBL" id="AXX87427.1"/>
    </source>
</evidence>
<proteinExistence type="predicted"/>
<organism evidence="5 8">
    <name type="scientific">Malaciobacter marinus</name>
    <dbReference type="NCBI Taxonomy" id="505249"/>
    <lineage>
        <taxon>Bacteria</taxon>
        <taxon>Pseudomonadati</taxon>
        <taxon>Campylobacterota</taxon>
        <taxon>Epsilonproteobacteria</taxon>
        <taxon>Campylobacterales</taxon>
        <taxon>Arcobacteraceae</taxon>
        <taxon>Malaciobacter</taxon>
    </lineage>
</organism>
<dbReference type="KEGG" id="amar:AMRN_1695"/>